<dbReference type="Proteomes" id="UP000886523">
    <property type="component" value="Unassembled WGS sequence"/>
</dbReference>
<feature type="compositionally biased region" description="Basic and acidic residues" evidence="1">
    <location>
        <begin position="32"/>
        <end position="44"/>
    </location>
</feature>
<feature type="region of interest" description="Disordered" evidence="1">
    <location>
        <begin position="26"/>
        <end position="51"/>
    </location>
</feature>
<proteinExistence type="predicted"/>
<dbReference type="AlphaFoldDB" id="A0A9P6ADA8"/>
<organism evidence="2 3">
    <name type="scientific">Hydnum rufescens UP504</name>
    <dbReference type="NCBI Taxonomy" id="1448309"/>
    <lineage>
        <taxon>Eukaryota</taxon>
        <taxon>Fungi</taxon>
        <taxon>Dikarya</taxon>
        <taxon>Basidiomycota</taxon>
        <taxon>Agaricomycotina</taxon>
        <taxon>Agaricomycetes</taxon>
        <taxon>Cantharellales</taxon>
        <taxon>Hydnaceae</taxon>
        <taxon>Hydnum</taxon>
    </lineage>
</organism>
<accession>A0A9P6ADA8</accession>
<feature type="non-terminal residue" evidence="2">
    <location>
        <position position="51"/>
    </location>
</feature>
<gene>
    <name evidence="2" type="ORF">BS47DRAFT_1356109</name>
</gene>
<sequence>MGSAYHEMSLILFGAGGFEGNRYRLSQRSKRRPDDDSVAPDRTHRQCSSLW</sequence>
<name>A0A9P6ADA8_9AGAM</name>
<evidence type="ECO:0000256" key="1">
    <source>
        <dbReference type="SAM" id="MobiDB-lite"/>
    </source>
</evidence>
<keyword evidence="3" id="KW-1185">Reference proteome</keyword>
<reference evidence="2" key="1">
    <citation type="journal article" date="2020" name="Nat. Commun.">
        <title>Large-scale genome sequencing of mycorrhizal fungi provides insights into the early evolution of symbiotic traits.</title>
        <authorList>
            <person name="Miyauchi S."/>
            <person name="Kiss E."/>
            <person name="Kuo A."/>
            <person name="Drula E."/>
            <person name="Kohler A."/>
            <person name="Sanchez-Garcia M."/>
            <person name="Morin E."/>
            <person name="Andreopoulos B."/>
            <person name="Barry K.W."/>
            <person name="Bonito G."/>
            <person name="Buee M."/>
            <person name="Carver A."/>
            <person name="Chen C."/>
            <person name="Cichocki N."/>
            <person name="Clum A."/>
            <person name="Culley D."/>
            <person name="Crous P.W."/>
            <person name="Fauchery L."/>
            <person name="Girlanda M."/>
            <person name="Hayes R.D."/>
            <person name="Keri Z."/>
            <person name="LaButti K."/>
            <person name="Lipzen A."/>
            <person name="Lombard V."/>
            <person name="Magnuson J."/>
            <person name="Maillard F."/>
            <person name="Murat C."/>
            <person name="Nolan M."/>
            <person name="Ohm R.A."/>
            <person name="Pangilinan J."/>
            <person name="Pereira M.F."/>
            <person name="Perotto S."/>
            <person name="Peter M."/>
            <person name="Pfister S."/>
            <person name="Riley R."/>
            <person name="Sitrit Y."/>
            <person name="Stielow J.B."/>
            <person name="Szollosi G."/>
            <person name="Zifcakova L."/>
            <person name="Stursova M."/>
            <person name="Spatafora J.W."/>
            <person name="Tedersoo L."/>
            <person name="Vaario L.M."/>
            <person name="Yamada A."/>
            <person name="Yan M."/>
            <person name="Wang P."/>
            <person name="Xu J."/>
            <person name="Bruns T."/>
            <person name="Baldrian P."/>
            <person name="Vilgalys R."/>
            <person name="Dunand C."/>
            <person name="Henrissat B."/>
            <person name="Grigoriev I.V."/>
            <person name="Hibbett D."/>
            <person name="Nagy L.G."/>
            <person name="Martin F.M."/>
        </authorList>
    </citation>
    <scope>NUCLEOTIDE SEQUENCE</scope>
    <source>
        <strain evidence="2">UP504</strain>
    </source>
</reference>
<dbReference type="EMBL" id="MU129332">
    <property type="protein sequence ID" value="KAF9503591.1"/>
    <property type="molecule type" value="Genomic_DNA"/>
</dbReference>
<evidence type="ECO:0000313" key="2">
    <source>
        <dbReference type="EMBL" id="KAF9503591.1"/>
    </source>
</evidence>
<comment type="caution">
    <text evidence="2">The sequence shown here is derived from an EMBL/GenBank/DDBJ whole genome shotgun (WGS) entry which is preliminary data.</text>
</comment>
<protein>
    <submittedName>
        <fullName evidence="2">Uncharacterized protein</fullName>
    </submittedName>
</protein>
<evidence type="ECO:0000313" key="3">
    <source>
        <dbReference type="Proteomes" id="UP000886523"/>
    </source>
</evidence>